<sequence>IFVSWFALAAYVSILSASTFCGKRHHDVTGKPPRQAGLSKLWLGVTFALLVVIWVPVTTAILVWTSGMQTHAWVNISSAQTILPGEVADEEFAVNLAGKVASISGQVQFNAPMFSWENFAEFVNQNAPTLGLKVLGTFGFYSHSDSCMPLVFIKPGTTGGGEADRLSVFLLISALVLVTYCLIGTIVNVLCSTRRRRNSRKRLRKSKTLRFPMCFSTIEFFTWIPVIVSFFINFYIPGTISAGTFELLALTCAAMNCGVLSVCAHIWGRVYYSFNSPATPSDESGFDEARKVFGLERKVTKTPENPPETTMQTEITETQMLTSTT</sequence>
<dbReference type="SUPFAM" id="SSF81321">
    <property type="entry name" value="Family A G protein-coupled receptor-like"/>
    <property type="match status" value="1"/>
</dbReference>
<name>F6Z2T1_CIOIN</name>
<reference evidence="2" key="3">
    <citation type="submission" date="2025-08" db="UniProtKB">
        <authorList>
            <consortium name="Ensembl"/>
        </authorList>
    </citation>
    <scope>IDENTIFICATION</scope>
</reference>
<proteinExistence type="predicted"/>
<dbReference type="EMBL" id="EAAA01001277">
    <property type="status" value="NOT_ANNOTATED_CDS"/>
    <property type="molecule type" value="Genomic_DNA"/>
</dbReference>
<feature type="transmembrane region" description="Helical" evidence="1">
    <location>
        <begin position="168"/>
        <end position="190"/>
    </location>
</feature>
<dbReference type="AlphaFoldDB" id="F6Z2T1"/>
<protein>
    <submittedName>
        <fullName evidence="2">Uncharacterized protein</fullName>
    </submittedName>
</protein>
<evidence type="ECO:0000313" key="2">
    <source>
        <dbReference type="Ensembl" id="ENSCINP00000008174.3"/>
    </source>
</evidence>
<reference evidence="3" key="1">
    <citation type="journal article" date="2002" name="Science">
        <title>The draft genome of Ciona intestinalis: insights into chordate and vertebrate origins.</title>
        <authorList>
            <person name="Dehal P."/>
            <person name="Satou Y."/>
            <person name="Campbell R.K."/>
            <person name="Chapman J."/>
            <person name="Degnan B."/>
            <person name="De Tomaso A."/>
            <person name="Davidson B."/>
            <person name="Di Gregorio A."/>
            <person name="Gelpke M."/>
            <person name="Goodstein D.M."/>
            <person name="Harafuji N."/>
            <person name="Hastings K.E."/>
            <person name="Ho I."/>
            <person name="Hotta K."/>
            <person name="Huang W."/>
            <person name="Kawashima T."/>
            <person name="Lemaire P."/>
            <person name="Martinez D."/>
            <person name="Meinertzhagen I.A."/>
            <person name="Necula S."/>
            <person name="Nonaka M."/>
            <person name="Putnam N."/>
            <person name="Rash S."/>
            <person name="Saiga H."/>
            <person name="Satake M."/>
            <person name="Terry A."/>
            <person name="Yamada L."/>
            <person name="Wang H.G."/>
            <person name="Awazu S."/>
            <person name="Azumi K."/>
            <person name="Boore J."/>
            <person name="Branno M."/>
            <person name="Chin-Bow S."/>
            <person name="DeSantis R."/>
            <person name="Doyle S."/>
            <person name="Francino P."/>
            <person name="Keys D.N."/>
            <person name="Haga S."/>
            <person name="Hayashi H."/>
            <person name="Hino K."/>
            <person name="Imai K.S."/>
            <person name="Inaba K."/>
            <person name="Kano S."/>
            <person name="Kobayashi K."/>
            <person name="Kobayashi M."/>
            <person name="Lee B.I."/>
            <person name="Makabe K.W."/>
            <person name="Manohar C."/>
            <person name="Matassi G."/>
            <person name="Medina M."/>
            <person name="Mochizuki Y."/>
            <person name="Mount S."/>
            <person name="Morishita T."/>
            <person name="Miura S."/>
            <person name="Nakayama A."/>
            <person name="Nishizaka S."/>
            <person name="Nomoto H."/>
            <person name="Ohta F."/>
            <person name="Oishi K."/>
            <person name="Rigoutsos I."/>
            <person name="Sano M."/>
            <person name="Sasaki A."/>
            <person name="Sasakura Y."/>
            <person name="Shoguchi E."/>
            <person name="Shin-i T."/>
            <person name="Spagnuolo A."/>
            <person name="Stainier D."/>
            <person name="Suzuki M.M."/>
            <person name="Tassy O."/>
            <person name="Takatori N."/>
            <person name="Tokuoka M."/>
            <person name="Yagi K."/>
            <person name="Yoshizaki F."/>
            <person name="Wada S."/>
            <person name="Zhang C."/>
            <person name="Hyatt P.D."/>
            <person name="Larimer F."/>
            <person name="Detter C."/>
            <person name="Doggett N."/>
            <person name="Glavina T."/>
            <person name="Hawkins T."/>
            <person name="Richardson P."/>
            <person name="Lucas S."/>
            <person name="Kohara Y."/>
            <person name="Levine M."/>
            <person name="Satoh N."/>
            <person name="Rokhsar D.S."/>
        </authorList>
    </citation>
    <scope>NUCLEOTIDE SEQUENCE [LARGE SCALE GENOMIC DNA]</scope>
</reference>
<dbReference type="Proteomes" id="UP000008144">
    <property type="component" value="Chromosome 14"/>
</dbReference>
<keyword evidence="1" id="KW-0472">Membrane</keyword>
<keyword evidence="1" id="KW-1133">Transmembrane helix</keyword>
<evidence type="ECO:0000313" key="3">
    <source>
        <dbReference type="Proteomes" id="UP000008144"/>
    </source>
</evidence>
<dbReference type="Gene3D" id="1.20.1070.10">
    <property type="entry name" value="Rhodopsin 7-helix transmembrane proteins"/>
    <property type="match status" value="1"/>
</dbReference>
<reference evidence="2" key="2">
    <citation type="journal article" date="2008" name="Genome Biol.">
        <title>Improved genome assembly and evidence-based global gene model set for the chordate Ciona intestinalis: new insight into intron and operon populations.</title>
        <authorList>
            <person name="Satou Y."/>
            <person name="Mineta K."/>
            <person name="Ogasawara M."/>
            <person name="Sasakura Y."/>
            <person name="Shoguchi E."/>
            <person name="Ueno K."/>
            <person name="Yamada L."/>
            <person name="Matsumoto J."/>
            <person name="Wasserscheid J."/>
            <person name="Dewar K."/>
            <person name="Wiley G.B."/>
            <person name="Macmil S.L."/>
            <person name="Roe B.A."/>
            <person name="Zeller R.W."/>
            <person name="Hastings K.E."/>
            <person name="Lemaire P."/>
            <person name="Lindquist E."/>
            <person name="Endo T."/>
            <person name="Hotta K."/>
            <person name="Inaba K."/>
        </authorList>
    </citation>
    <scope>NUCLEOTIDE SEQUENCE [LARGE SCALE GENOMIC DNA]</scope>
    <source>
        <strain evidence="2">wild type</strain>
    </source>
</reference>
<organism evidence="2 3">
    <name type="scientific">Ciona intestinalis</name>
    <name type="common">Transparent sea squirt</name>
    <name type="synonym">Ascidia intestinalis</name>
    <dbReference type="NCBI Taxonomy" id="7719"/>
    <lineage>
        <taxon>Eukaryota</taxon>
        <taxon>Metazoa</taxon>
        <taxon>Chordata</taxon>
        <taxon>Tunicata</taxon>
        <taxon>Ascidiacea</taxon>
        <taxon>Phlebobranchia</taxon>
        <taxon>Cionidae</taxon>
        <taxon>Ciona</taxon>
    </lineage>
</organism>
<reference evidence="2" key="4">
    <citation type="submission" date="2025-09" db="UniProtKB">
        <authorList>
            <consortium name="Ensembl"/>
        </authorList>
    </citation>
    <scope>IDENTIFICATION</scope>
</reference>
<dbReference type="OMA" id="CAHIWGR"/>
<keyword evidence="3" id="KW-1185">Reference proteome</keyword>
<feature type="transmembrane region" description="Helical" evidence="1">
    <location>
        <begin position="211"/>
        <end position="236"/>
    </location>
</feature>
<dbReference type="InParanoid" id="F6Z2T1"/>
<evidence type="ECO:0000256" key="1">
    <source>
        <dbReference type="SAM" id="Phobius"/>
    </source>
</evidence>
<keyword evidence="1" id="KW-0812">Transmembrane</keyword>
<dbReference type="HOGENOM" id="CLU_932342_0_0_1"/>
<dbReference type="GeneTree" id="ENSGT00390000004298"/>
<dbReference type="Ensembl" id="ENSCINT00000008174.3">
    <property type="protein sequence ID" value="ENSCINP00000008174.3"/>
    <property type="gene ID" value="ENSCING00000003972.3"/>
</dbReference>
<feature type="transmembrane region" description="Helical" evidence="1">
    <location>
        <begin position="6"/>
        <end position="22"/>
    </location>
</feature>
<accession>F6Z2T1</accession>
<feature type="transmembrane region" description="Helical" evidence="1">
    <location>
        <begin position="42"/>
        <end position="64"/>
    </location>
</feature>
<feature type="transmembrane region" description="Helical" evidence="1">
    <location>
        <begin position="248"/>
        <end position="267"/>
    </location>
</feature>